<keyword evidence="2" id="KW-0472">Membrane</keyword>
<dbReference type="InterPro" id="IPR053099">
    <property type="entry name" value="WAS/WASL-interacting_domain"/>
</dbReference>
<feature type="compositionally biased region" description="Polar residues" evidence="1">
    <location>
        <begin position="259"/>
        <end position="268"/>
    </location>
</feature>
<evidence type="ECO:0000256" key="1">
    <source>
        <dbReference type="SAM" id="MobiDB-lite"/>
    </source>
</evidence>
<dbReference type="AlphaFoldDB" id="A0A1Y1HV13"/>
<feature type="compositionally biased region" description="Low complexity" evidence="1">
    <location>
        <begin position="346"/>
        <end position="358"/>
    </location>
</feature>
<evidence type="ECO:0000313" key="3">
    <source>
        <dbReference type="EMBL" id="GAQ80376.1"/>
    </source>
</evidence>
<organism evidence="3 4">
    <name type="scientific">Klebsormidium nitens</name>
    <name type="common">Green alga</name>
    <name type="synonym">Ulothrix nitens</name>
    <dbReference type="NCBI Taxonomy" id="105231"/>
    <lineage>
        <taxon>Eukaryota</taxon>
        <taxon>Viridiplantae</taxon>
        <taxon>Streptophyta</taxon>
        <taxon>Klebsormidiophyceae</taxon>
        <taxon>Klebsormidiales</taxon>
        <taxon>Klebsormidiaceae</taxon>
        <taxon>Klebsormidium</taxon>
    </lineage>
</organism>
<dbReference type="EMBL" id="DF237002">
    <property type="protein sequence ID" value="GAQ80376.1"/>
    <property type="molecule type" value="Genomic_DNA"/>
</dbReference>
<feature type="compositionally biased region" description="Low complexity" evidence="1">
    <location>
        <begin position="285"/>
        <end position="296"/>
    </location>
</feature>
<accession>A0A1Y1HV13</accession>
<sequence>MALAIRFGPQASPAGFVRAPTHNASAWSPGQQVQSGYCVLSRRTFVSKSLEQKHRLLSPAFSDAASRVTMAGKDKMDDAKKALEQALGGKKDIFADIDERVGGKREAFGREPRREPRIKGWLGRVGKFGKGGWGGSGRGGDGGLPGGGGGGGGGGGDEGGAAAGFGQVGLALSFMIGFFLFTRFWKPALAFITNVIFIIFSFGRYRPGQKQRLARERARAALVATGPITLDLDDEAPPQKEEIIDIALPPEIELDLDAESTSGRTESSAVRAKAPRVNAATSVNAPEPSGEAAAPEGVKKAKGALARGADAARGGAEAVREAGEKVESAAKSAAGGVKRRVRRTAEGAAEGAKEAAGAVKRTAQAGREKVTGTRSG</sequence>
<keyword evidence="4" id="KW-1185">Reference proteome</keyword>
<feature type="compositionally biased region" description="Basic and acidic residues" evidence="1">
    <location>
        <begin position="366"/>
        <end position="376"/>
    </location>
</feature>
<evidence type="ECO:0000256" key="2">
    <source>
        <dbReference type="SAM" id="Phobius"/>
    </source>
</evidence>
<proteinExistence type="predicted"/>
<dbReference type="PANTHER" id="PTHR48226">
    <property type="entry name" value="OS06G0326200 PROTEIN"/>
    <property type="match status" value="1"/>
</dbReference>
<gene>
    <name evidence="3" type="ORF">KFL_000530040</name>
</gene>
<reference evidence="3 4" key="1">
    <citation type="journal article" date="2014" name="Nat. Commun.">
        <title>Klebsormidium flaccidum genome reveals primary factors for plant terrestrial adaptation.</title>
        <authorList>
            <person name="Hori K."/>
            <person name="Maruyama F."/>
            <person name="Fujisawa T."/>
            <person name="Togashi T."/>
            <person name="Yamamoto N."/>
            <person name="Seo M."/>
            <person name="Sato S."/>
            <person name="Yamada T."/>
            <person name="Mori H."/>
            <person name="Tajima N."/>
            <person name="Moriyama T."/>
            <person name="Ikeuchi M."/>
            <person name="Watanabe M."/>
            <person name="Wada H."/>
            <person name="Kobayashi K."/>
            <person name="Saito M."/>
            <person name="Masuda T."/>
            <person name="Sasaki-Sekimoto Y."/>
            <person name="Mashiguchi K."/>
            <person name="Awai K."/>
            <person name="Shimojima M."/>
            <person name="Masuda S."/>
            <person name="Iwai M."/>
            <person name="Nobusawa T."/>
            <person name="Narise T."/>
            <person name="Kondo S."/>
            <person name="Saito H."/>
            <person name="Sato R."/>
            <person name="Murakawa M."/>
            <person name="Ihara Y."/>
            <person name="Oshima-Yamada Y."/>
            <person name="Ohtaka K."/>
            <person name="Satoh M."/>
            <person name="Sonobe K."/>
            <person name="Ishii M."/>
            <person name="Ohtani R."/>
            <person name="Kanamori-Sato M."/>
            <person name="Honoki R."/>
            <person name="Miyazaki D."/>
            <person name="Mochizuki H."/>
            <person name="Umetsu J."/>
            <person name="Higashi K."/>
            <person name="Shibata D."/>
            <person name="Kamiya Y."/>
            <person name="Sato N."/>
            <person name="Nakamura Y."/>
            <person name="Tabata S."/>
            <person name="Ida S."/>
            <person name="Kurokawa K."/>
            <person name="Ohta H."/>
        </authorList>
    </citation>
    <scope>NUCLEOTIDE SEQUENCE [LARGE SCALE GENOMIC DNA]</scope>
    <source>
        <strain evidence="3 4">NIES-2285</strain>
    </source>
</reference>
<feature type="transmembrane region" description="Helical" evidence="2">
    <location>
        <begin position="187"/>
        <end position="205"/>
    </location>
</feature>
<dbReference type="PANTHER" id="PTHR48226:SF1">
    <property type="entry name" value="WAS_WASL-INTERACTING PROTEIN FAMILY MEMBER 1"/>
    <property type="match status" value="1"/>
</dbReference>
<feature type="transmembrane region" description="Helical" evidence="2">
    <location>
        <begin position="161"/>
        <end position="181"/>
    </location>
</feature>
<feature type="region of interest" description="Disordered" evidence="1">
    <location>
        <begin position="259"/>
        <end position="298"/>
    </location>
</feature>
<evidence type="ECO:0000313" key="4">
    <source>
        <dbReference type="Proteomes" id="UP000054558"/>
    </source>
</evidence>
<feature type="region of interest" description="Disordered" evidence="1">
    <location>
        <begin position="130"/>
        <end position="155"/>
    </location>
</feature>
<keyword evidence="2" id="KW-0812">Transmembrane</keyword>
<name>A0A1Y1HV13_KLENI</name>
<protein>
    <submittedName>
        <fullName evidence="3">Uncharacterized protein</fullName>
    </submittedName>
</protein>
<dbReference type="Proteomes" id="UP000054558">
    <property type="component" value="Unassembled WGS sequence"/>
</dbReference>
<feature type="region of interest" description="Disordered" evidence="1">
    <location>
        <begin position="322"/>
        <end position="376"/>
    </location>
</feature>
<keyword evidence="2" id="KW-1133">Transmembrane helix</keyword>